<dbReference type="InterPro" id="IPR012340">
    <property type="entry name" value="NA-bd_OB-fold"/>
</dbReference>
<evidence type="ECO:0000259" key="1">
    <source>
        <dbReference type="PROSITE" id="PS50126"/>
    </source>
</evidence>
<dbReference type="EMBL" id="CP076133">
    <property type="protein sequence ID" value="QWG05344.1"/>
    <property type="molecule type" value="Genomic_DNA"/>
</dbReference>
<protein>
    <recommendedName>
        <fullName evidence="1">S1 motif domain-containing protein</fullName>
    </recommendedName>
</protein>
<name>A0AAX1NCV5_9BACT</name>
<proteinExistence type="predicted"/>
<evidence type="ECO:0000313" key="2">
    <source>
        <dbReference type="EMBL" id="QWG05344.1"/>
    </source>
</evidence>
<dbReference type="Gene3D" id="2.40.50.140">
    <property type="entry name" value="Nucleic acid-binding proteins"/>
    <property type="match status" value="1"/>
</dbReference>
<gene>
    <name evidence="2" type="ORF">KMW28_23265</name>
</gene>
<dbReference type="KEGG" id="fya:KMW28_23265"/>
<evidence type="ECO:0000313" key="3">
    <source>
        <dbReference type="Proteomes" id="UP000678679"/>
    </source>
</evidence>
<feature type="domain" description="S1 motif" evidence="1">
    <location>
        <begin position="15"/>
        <end position="106"/>
    </location>
</feature>
<dbReference type="InterPro" id="IPR003029">
    <property type="entry name" value="S1_domain"/>
</dbReference>
<dbReference type="PROSITE" id="PS50126">
    <property type="entry name" value="S1"/>
    <property type="match status" value="2"/>
</dbReference>
<reference evidence="2 3" key="1">
    <citation type="submission" date="2021-05" db="EMBL/GenBank/DDBJ databases">
        <title>Comparative genomic studies on the polysaccharide-degrading batcterial strains of the Flammeovirga genus.</title>
        <authorList>
            <person name="Zewei F."/>
            <person name="Zheng Z."/>
            <person name="Yu L."/>
            <person name="Ruyue G."/>
            <person name="Yanhong M."/>
            <person name="Yuanyuan C."/>
            <person name="Jingyan G."/>
            <person name="Wenjun H."/>
        </authorList>
    </citation>
    <scope>NUCLEOTIDE SEQUENCE [LARGE SCALE GENOMIC DNA]</scope>
    <source>
        <strain evidence="2 3">NBRC:100898</strain>
    </source>
</reference>
<organism evidence="2 3">
    <name type="scientific">Flammeovirga yaeyamensis</name>
    <dbReference type="NCBI Taxonomy" id="367791"/>
    <lineage>
        <taxon>Bacteria</taxon>
        <taxon>Pseudomonadati</taxon>
        <taxon>Bacteroidota</taxon>
        <taxon>Cytophagia</taxon>
        <taxon>Cytophagales</taxon>
        <taxon>Flammeovirgaceae</taxon>
        <taxon>Flammeovirga</taxon>
    </lineage>
</organism>
<accession>A0AAX1NCV5</accession>
<keyword evidence="3" id="KW-1185">Reference proteome</keyword>
<feature type="domain" description="S1 motif" evidence="1">
    <location>
        <begin position="125"/>
        <end position="197"/>
    </location>
</feature>
<dbReference type="SUPFAM" id="SSF50249">
    <property type="entry name" value="Nucleic acid-binding proteins"/>
    <property type="match status" value="2"/>
</dbReference>
<sequence>MNNKWERIKRKYPIGGIVRGEIIKHTVFGVFIDVKDEDLQGFIPIIDFGMEYYDKFHLNNDKGNHNIINDTTPSFYPEIGFEMPFKVTGYNNNSFENKWELWLSIKVNKMPRIDWDLTKRKYPKGSKVFGSVIRHTNLGVYVNINDDPLEGFIPSFCFGKKDPFKNYPSIGSQGVFNVMNYSIDIEGHEEKNQIFLK</sequence>
<dbReference type="GO" id="GO:0003676">
    <property type="term" value="F:nucleic acid binding"/>
    <property type="evidence" value="ECO:0007669"/>
    <property type="project" value="InterPro"/>
</dbReference>
<dbReference type="RefSeq" id="WP_169661998.1">
    <property type="nucleotide sequence ID" value="NZ_CP076133.1"/>
</dbReference>
<dbReference type="Proteomes" id="UP000678679">
    <property type="component" value="Chromosome 2"/>
</dbReference>
<dbReference type="AlphaFoldDB" id="A0AAX1NCV5"/>